<sequence>MTDSAVPAPPPSPPWTWSHGLAYGAVSMLLGLTQGLGANLINNNLPWIQGSLGAYTNESAWLSIAYTAANATIGLLAVKFRFQYGLRLFADIGLGLFIVVGLAHLLSNDLRSAIAVRAAAGVAASALSTLTLLYMVEAAPPERRIVGIALGIGWAQLALPLSRLVSSDLLDTGQWHGLYLAEIGLSIVCLSAVNLLRLPPIPRVQMFEWRDFLTFALFAPGIALLCAVLGQGRYAWWFDTAWIGWCLVAAIVLLVASALVELHRKKPLIHLRWLTSADLLRLLVIILLFRVVLSEQGVGAFGLLQTLGMNNDQMAGLSWVMFFATLAGMVIVAFTINPEHVSTPALIALLMVAVAAWLDSRSTSLTRPEQMYLSQGMMAFAGALFLPAALLAGFPRAIRMGQEYIVSFIVLFSTGQVIGALGGSAFLGTLMTIRERVHSDAIVSRLSLTDPQVALRVRQLSGSYAGVLTDPSLRSGEGGALLAQQATREATVLAYDDVFATVAVMALMVFAYLLFLRVRSDLRQRRAARLTPVEAA</sequence>
<evidence type="ECO:0000256" key="5">
    <source>
        <dbReference type="ARBA" id="ARBA00023136"/>
    </source>
</evidence>
<evidence type="ECO:0000256" key="3">
    <source>
        <dbReference type="ARBA" id="ARBA00022692"/>
    </source>
</evidence>
<feature type="transmembrane region" description="Helical" evidence="6">
    <location>
        <begin position="212"/>
        <end position="230"/>
    </location>
</feature>
<comment type="caution">
    <text evidence="8">The sequence shown here is derived from an EMBL/GenBank/DDBJ whole genome shotgun (WGS) entry which is preliminary data.</text>
</comment>
<protein>
    <submittedName>
        <fullName evidence="8">MFS family permease</fullName>
    </submittedName>
</protein>
<feature type="transmembrane region" description="Helical" evidence="6">
    <location>
        <begin position="498"/>
        <end position="516"/>
    </location>
</feature>
<evidence type="ECO:0000256" key="2">
    <source>
        <dbReference type="ARBA" id="ARBA00022448"/>
    </source>
</evidence>
<proteinExistence type="predicted"/>
<feature type="transmembrane region" description="Helical" evidence="6">
    <location>
        <begin position="112"/>
        <end position="133"/>
    </location>
</feature>
<dbReference type="Gene3D" id="1.20.1250.20">
    <property type="entry name" value="MFS general substrate transporter like domains"/>
    <property type="match status" value="1"/>
</dbReference>
<comment type="subcellular location">
    <subcellularLocation>
        <location evidence="1">Membrane</location>
        <topology evidence="1">Multi-pass membrane protein</topology>
    </subcellularLocation>
</comment>
<keyword evidence="5 6" id="KW-0472">Membrane</keyword>
<keyword evidence="4 6" id="KW-1133">Transmembrane helix</keyword>
<feature type="transmembrane region" description="Helical" evidence="6">
    <location>
        <begin position="145"/>
        <end position="165"/>
    </location>
</feature>
<evidence type="ECO:0000313" key="8">
    <source>
        <dbReference type="EMBL" id="MDR6531910.1"/>
    </source>
</evidence>
<keyword evidence="9" id="KW-1185">Reference proteome</keyword>
<feature type="transmembrane region" description="Helical" evidence="6">
    <location>
        <begin position="316"/>
        <end position="334"/>
    </location>
</feature>
<keyword evidence="2" id="KW-0813">Transport</keyword>
<evidence type="ECO:0000259" key="7">
    <source>
        <dbReference type="PROSITE" id="PS50850"/>
    </source>
</evidence>
<dbReference type="EMBL" id="JAVDRL010000007">
    <property type="protein sequence ID" value="MDR6531910.1"/>
    <property type="molecule type" value="Genomic_DNA"/>
</dbReference>
<evidence type="ECO:0000256" key="1">
    <source>
        <dbReference type="ARBA" id="ARBA00004141"/>
    </source>
</evidence>
<dbReference type="InterPro" id="IPR036259">
    <property type="entry name" value="MFS_trans_sf"/>
</dbReference>
<keyword evidence="3 6" id="KW-0812">Transmembrane</keyword>
<feature type="transmembrane region" description="Helical" evidence="6">
    <location>
        <begin position="21"/>
        <end position="41"/>
    </location>
</feature>
<reference evidence="8 9" key="1">
    <citation type="submission" date="2023-07" db="EMBL/GenBank/DDBJ databases">
        <title>Sorghum-associated microbial communities from plants grown in Nebraska, USA.</title>
        <authorList>
            <person name="Schachtman D."/>
        </authorList>
    </citation>
    <scope>NUCLEOTIDE SEQUENCE [LARGE SCALE GENOMIC DNA]</scope>
    <source>
        <strain evidence="8 9">DS2154</strain>
    </source>
</reference>
<feature type="domain" description="Major facilitator superfamily (MFS) profile" evidence="7">
    <location>
        <begin position="23"/>
        <end position="521"/>
    </location>
</feature>
<dbReference type="PANTHER" id="PTHR42718:SF9">
    <property type="entry name" value="MAJOR FACILITATOR SUPERFAMILY MULTIDRUG TRANSPORTER MFSC"/>
    <property type="match status" value="1"/>
</dbReference>
<feature type="transmembrane region" description="Helical" evidence="6">
    <location>
        <begin position="341"/>
        <end position="358"/>
    </location>
</feature>
<dbReference type="SUPFAM" id="SSF103473">
    <property type="entry name" value="MFS general substrate transporter"/>
    <property type="match status" value="1"/>
</dbReference>
<dbReference type="RefSeq" id="WP_310032172.1">
    <property type="nucleotide sequence ID" value="NZ_JAVDRL010000007.1"/>
</dbReference>
<evidence type="ECO:0000256" key="6">
    <source>
        <dbReference type="SAM" id="Phobius"/>
    </source>
</evidence>
<accession>A0ABU1N0E5</accession>
<gene>
    <name evidence="8" type="ORF">J2800_002663</name>
</gene>
<name>A0ABU1N0E5_9CAUL</name>
<dbReference type="InterPro" id="IPR020846">
    <property type="entry name" value="MFS_dom"/>
</dbReference>
<feature type="transmembrane region" description="Helical" evidence="6">
    <location>
        <begin position="177"/>
        <end position="196"/>
    </location>
</feature>
<dbReference type="PROSITE" id="PS50850">
    <property type="entry name" value="MFS"/>
    <property type="match status" value="1"/>
</dbReference>
<feature type="transmembrane region" description="Helical" evidence="6">
    <location>
        <begin position="242"/>
        <end position="262"/>
    </location>
</feature>
<organism evidence="8 9">
    <name type="scientific">Caulobacter rhizosphaerae</name>
    <dbReference type="NCBI Taxonomy" id="2010972"/>
    <lineage>
        <taxon>Bacteria</taxon>
        <taxon>Pseudomonadati</taxon>
        <taxon>Pseudomonadota</taxon>
        <taxon>Alphaproteobacteria</taxon>
        <taxon>Caulobacterales</taxon>
        <taxon>Caulobacteraceae</taxon>
        <taxon>Caulobacter</taxon>
    </lineage>
</organism>
<feature type="transmembrane region" description="Helical" evidence="6">
    <location>
        <begin position="370"/>
        <end position="392"/>
    </location>
</feature>
<dbReference type="PANTHER" id="PTHR42718">
    <property type="entry name" value="MAJOR FACILITATOR SUPERFAMILY MULTIDRUG TRANSPORTER MFSC"/>
    <property type="match status" value="1"/>
</dbReference>
<feature type="transmembrane region" description="Helical" evidence="6">
    <location>
        <begin position="282"/>
        <end position="304"/>
    </location>
</feature>
<feature type="transmembrane region" description="Helical" evidence="6">
    <location>
        <begin position="404"/>
        <end position="427"/>
    </location>
</feature>
<feature type="transmembrane region" description="Helical" evidence="6">
    <location>
        <begin position="85"/>
        <end position="106"/>
    </location>
</feature>
<evidence type="ECO:0000313" key="9">
    <source>
        <dbReference type="Proteomes" id="UP001262754"/>
    </source>
</evidence>
<dbReference type="Proteomes" id="UP001262754">
    <property type="component" value="Unassembled WGS sequence"/>
</dbReference>
<evidence type="ECO:0000256" key="4">
    <source>
        <dbReference type="ARBA" id="ARBA00022989"/>
    </source>
</evidence>